<dbReference type="EC" id="3.2.1.55" evidence="3"/>
<dbReference type="RefSeq" id="WP_185658996.1">
    <property type="nucleotide sequence ID" value="NZ_CAWPOO010000006.1"/>
</dbReference>
<sequence length="665" mass="73448">MKLSSTLLMASMALNNGFSASSPETNDLTVHLDQPAKPISSNLWGIFYEDLNYAADGGLYAEMIQNRSFDFSALEQPDWNALSFWEVSLEGDASARLIVDAGRPLHRNNPTYGVFKVDNASGKAAIRNPGFDGISVEEGKSYNVSAFARLLHIGPRWTPAKPEEKAPELIARIVAQNGDIIAESKLPPLTTDWSKLKTSLVAQKTDTHASFELVATEAGGIALDIVSLFPADTFRGRENGLRKDIAQTIADLHPRFIRFPGGCLVHGNGVENFYDWKDSVGPLETRKGQPNLWGYHQSVGLGYFEYFQFCEDIGAIPVPVVAAAVSCQHTGQTFDIGQSCLPIEEMERYIQDTLDLIEWANGPADSKWGSLRAAAGHPEPFGLKYVGVGNEDKMTPEFEERFKLINDAIQNAHPEITVIGTVGPFPDGEDFEIGWSIANELQLEVVDEHYYRDPDWFWDNLDRYDSYDRSESKVYLGEYAAHDEGRRLTLRSALAEAAFMTSLERNGDVVIMASYAPLLAKIGRTQWNPDLIYFDNQTVYPTISYEVQKLFGETRGDEYLQAEIPTLEQRFAASAVRNSESGNAFVKLVNGADNPIPVTLNFASDSKLAKQVKVTTLAGELDDTNTAEKPGTVLPSTQTQKLKKASLPLELPPYSLVIVELAPAD</sequence>
<gene>
    <name evidence="8" type="ORF">H5P27_03515</name>
</gene>
<dbReference type="AlphaFoldDB" id="A0A7X1E7G2"/>
<dbReference type="SUPFAM" id="SSF51445">
    <property type="entry name" value="(Trans)glycosidases"/>
    <property type="match status" value="1"/>
</dbReference>
<dbReference type="PANTHER" id="PTHR31776">
    <property type="entry name" value="ALPHA-L-ARABINOFURANOSIDASE 1"/>
    <property type="match status" value="1"/>
</dbReference>
<feature type="chain" id="PRO_5030999885" description="non-reducing end alpha-L-arabinofuranosidase" evidence="6">
    <location>
        <begin position="21"/>
        <end position="665"/>
    </location>
</feature>
<evidence type="ECO:0000256" key="2">
    <source>
        <dbReference type="ARBA" id="ARBA00007186"/>
    </source>
</evidence>
<dbReference type="Gene3D" id="2.60.40.1180">
    <property type="entry name" value="Golgi alpha-mannosidase II"/>
    <property type="match status" value="1"/>
</dbReference>
<proteinExistence type="inferred from homology"/>
<dbReference type="InterPro" id="IPR055235">
    <property type="entry name" value="ASD1_cat"/>
</dbReference>
<organism evidence="8 9">
    <name type="scientific">Pelagicoccus albus</name>
    <dbReference type="NCBI Taxonomy" id="415222"/>
    <lineage>
        <taxon>Bacteria</taxon>
        <taxon>Pseudomonadati</taxon>
        <taxon>Verrucomicrobiota</taxon>
        <taxon>Opitutia</taxon>
        <taxon>Puniceicoccales</taxon>
        <taxon>Pelagicoccaceae</taxon>
        <taxon>Pelagicoccus</taxon>
    </lineage>
</organism>
<name>A0A7X1E7G2_9BACT</name>
<comment type="similarity">
    <text evidence="2">Belongs to the glycosyl hydrolase 51 family.</text>
</comment>
<keyword evidence="9" id="KW-1185">Reference proteome</keyword>
<comment type="catalytic activity">
    <reaction evidence="1">
        <text>Hydrolysis of terminal non-reducing alpha-L-arabinofuranoside residues in alpha-L-arabinosides.</text>
        <dbReference type="EC" id="3.2.1.55"/>
    </reaction>
</comment>
<dbReference type="PANTHER" id="PTHR31776:SF26">
    <property type="entry name" value="SECRETED ARABINOSIDASE"/>
    <property type="match status" value="1"/>
</dbReference>
<accession>A0A7X1E7G2</accession>
<comment type="caution">
    <text evidence="8">The sequence shown here is derived from an EMBL/GenBank/DDBJ whole genome shotgun (WGS) entry which is preliminary data.</text>
</comment>
<feature type="domain" description="Alpha-L-arabinofuranosidase C-terminal" evidence="7">
    <location>
        <begin position="477"/>
        <end position="655"/>
    </location>
</feature>
<keyword evidence="5" id="KW-0378">Hydrolase</keyword>
<evidence type="ECO:0000259" key="7">
    <source>
        <dbReference type="SMART" id="SM00813"/>
    </source>
</evidence>
<protein>
    <recommendedName>
        <fullName evidence="3">non-reducing end alpha-L-arabinofuranosidase</fullName>
        <ecNumber evidence="3">3.2.1.55</ecNumber>
    </recommendedName>
</protein>
<keyword evidence="4 6" id="KW-0732">Signal</keyword>
<dbReference type="Gene3D" id="3.20.20.80">
    <property type="entry name" value="Glycosidases"/>
    <property type="match status" value="1"/>
</dbReference>
<evidence type="ECO:0000313" key="9">
    <source>
        <dbReference type="Proteomes" id="UP000526501"/>
    </source>
</evidence>
<evidence type="ECO:0000256" key="3">
    <source>
        <dbReference type="ARBA" id="ARBA00012670"/>
    </source>
</evidence>
<evidence type="ECO:0000256" key="1">
    <source>
        <dbReference type="ARBA" id="ARBA00001462"/>
    </source>
</evidence>
<evidence type="ECO:0000256" key="4">
    <source>
        <dbReference type="ARBA" id="ARBA00022729"/>
    </source>
</evidence>
<dbReference type="SMART" id="SM00813">
    <property type="entry name" value="Alpha-L-AF_C"/>
    <property type="match status" value="1"/>
</dbReference>
<dbReference type="Pfam" id="PF06964">
    <property type="entry name" value="Alpha-L-AF_C"/>
    <property type="match status" value="1"/>
</dbReference>
<dbReference type="InterPro" id="IPR013780">
    <property type="entry name" value="Glyco_hydro_b"/>
</dbReference>
<dbReference type="SUPFAM" id="SSF51011">
    <property type="entry name" value="Glycosyl hydrolase domain"/>
    <property type="match status" value="1"/>
</dbReference>
<dbReference type="GO" id="GO:0046373">
    <property type="term" value="P:L-arabinose metabolic process"/>
    <property type="evidence" value="ECO:0007669"/>
    <property type="project" value="InterPro"/>
</dbReference>
<evidence type="ECO:0000256" key="5">
    <source>
        <dbReference type="ARBA" id="ARBA00022801"/>
    </source>
</evidence>
<dbReference type="InterPro" id="IPR051563">
    <property type="entry name" value="Glycosyl_Hydrolase_51"/>
</dbReference>
<dbReference type="GO" id="GO:0046556">
    <property type="term" value="F:alpha-L-arabinofuranosidase activity"/>
    <property type="evidence" value="ECO:0007669"/>
    <property type="project" value="UniProtKB-EC"/>
</dbReference>
<dbReference type="Pfam" id="PF22848">
    <property type="entry name" value="ASD1_dom"/>
    <property type="match status" value="1"/>
</dbReference>
<dbReference type="InterPro" id="IPR010720">
    <property type="entry name" value="Alpha-L-AF_C"/>
</dbReference>
<evidence type="ECO:0000256" key="6">
    <source>
        <dbReference type="SAM" id="SignalP"/>
    </source>
</evidence>
<dbReference type="EMBL" id="JACHVC010000006">
    <property type="protein sequence ID" value="MBC2605103.1"/>
    <property type="molecule type" value="Genomic_DNA"/>
</dbReference>
<evidence type="ECO:0000313" key="8">
    <source>
        <dbReference type="EMBL" id="MBC2605103.1"/>
    </source>
</evidence>
<reference evidence="8 9" key="1">
    <citation type="submission" date="2020-07" db="EMBL/GenBank/DDBJ databases">
        <authorList>
            <person name="Feng X."/>
        </authorList>
    </citation>
    <scope>NUCLEOTIDE SEQUENCE [LARGE SCALE GENOMIC DNA]</scope>
    <source>
        <strain evidence="8 9">JCM23202</strain>
    </source>
</reference>
<dbReference type="InterPro" id="IPR017853">
    <property type="entry name" value="GH"/>
</dbReference>
<dbReference type="Proteomes" id="UP000526501">
    <property type="component" value="Unassembled WGS sequence"/>
</dbReference>
<feature type="signal peptide" evidence="6">
    <location>
        <begin position="1"/>
        <end position="20"/>
    </location>
</feature>